<keyword evidence="3" id="KW-1185">Reference proteome</keyword>
<evidence type="ECO:0000256" key="1">
    <source>
        <dbReference type="SAM" id="Phobius"/>
    </source>
</evidence>
<reference evidence="2 3" key="1">
    <citation type="submission" date="2016-06" db="EMBL/GenBank/DDBJ databases">
        <authorList>
            <person name="Kjaerup R.B."/>
            <person name="Dalgaard T.S."/>
            <person name="Juul-Madsen H.R."/>
        </authorList>
    </citation>
    <scope>NUCLEOTIDE SEQUENCE [LARGE SCALE GENOMIC DNA]</scope>
    <source>
        <strain evidence="2 3">DSM 45248</strain>
    </source>
</reference>
<gene>
    <name evidence="2" type="ORF">GA0070621_3449</name>
</gene>
<feature type="transmembrane region" description="Helical" evidence="1">
    <location>
        <begin position="59"/>
        <end position="79"/>
    </location>
</feature>
<sequence length="420" mass="44546">MANPAQARPLRPVGRPASAIIEDVRRVRADGALRPGRLAARFALRPPRRSADETGQRHATWLELFFDLVFVLAMGAVVGRLDHVLVPSLPTLLAAGGLFVVVQFAWAGQVFYDTRYDPDDTQHRLLVLVAVAGAGALTLGVSGAPHSVLLPVGYLVVRGVLLLLYLRARPSSAAAREVATVYLTGFGVGWLIWLASLAVPASVRPAVWAVAMTVELATPWLGLRRLSRSPVDVVHLPERMGQFAIIVLGSALANVLAAVPIHPGPRMAAAAAAAFAIPASVWWVYTTFINTGLALTRLRGGQRYAYLHLPMSTGLLLLGWSLGEVLRQIDANARTIPLALRLILAASLVAWMLCGLGLNWLSARSPGTRRIALTGGGIGAVTAIAVAVPHPFPMLLLVAATLGGYAVLLSRHLVGMAKAS</sequence>
<feature type="transmembrane region" description="Helical" evidence="1">
    <location>
        <begin position="338"/>
        <end position="359"/>
    </location>
</feature>
<feature type="transmembrane region" description="Helical" evidence="1">
    <location>
        <begin position="178"/>
        <end position="199"/>
    </location>
</feature>
<dbReference type="PANTHER" id="PTHR36840:SF1">
    <property type="entry name" value="BLL5714 PROTEIN"/>
    <property type="match status" value="1"/>
</dbReference>
<dbReference type="AlphaFoldDB" id="A0A1A8ZZV5"/>
<evidence type="ECO:0000313" key="2">
    <source>
        <dbReference type="EMBL" id="SBT49421.1"/>
    </source>
</evidence>
<accession>A0A1A8ZZV5</accession>
<keyword evidence="1" id="KW-0812">Transmembrane</keyword>
<feature type="transmembrane region" description="Helical" evidence="1">
    <location>
        <begin position="267"/>
        <end position="285"/>
    </location>
</feature>
<organism evidence="2 3">
    <name type="scientific">Micromonospora narathiwatensis</name>
    <dbReference type="NCBI Taxonomy" id="299146"/>
    <lineage>
        <taxon>Bacteria</taxon>
        <taxon>Bacillati</taxon>
        <taxon>Actinomycetota</taxon>
        <taxon>Actinomycetes</taxon>
        <taxon>Micromonosporales</taxon>
        <taxon>Micromonosporaceae</taxon>
        <taxon>Micromonospora</taxon>
    </lineage>
</organism>
<feature type="transmembrane region" description="Helical" evidence="1">
    <location>
        <begin position="371"/>
        <end position="388"/>
    </location>
</feature>
<name>A0A1A8ZZV5_9ACTN</name>
<feature type="transmembrane region" description="Helical" evidence="1">
    <location>
        <begin position="394"/>
        <end position="414"/>
    </location>
</feature>
<protein>
    <submittedName>
        <fullName evidence="2">Low temperature requirement protein LtrA</fullName>
    </submittedName>
</protein>
<feature type="transmembrane region" description="Helical" evidence="1">
    <location>
        <begin position="124"/>
        <end position="142"/>
    </location>
</feature>
<dbReference type="Proteomes" id="UP000198765">
    <property type="component" value="Chromosome I"/>
</dbReference>
<feature type="transmembrane region" description="Helical" evidence="1">
    <location>
        <begin position="306"/>
        <end position="326"/>
    </location>
</feature>
<dbReference type="Pfam" id="PF06772">
    <property type="entry name" value="LtrA"/>
    <property type="match status" value="1"/>
</dbReference>
<dbReference type="EMBL" id="LT594324">
    <property type="protein sequence ID" value="SBT49421.1"/>
    <property type="molecule type" value="Genomic_DNA"/>
</dbReference>
<keyword evidence="1" id="KW-0472">Membrane</keyword>
<feature type="transmembrane region" description="Helical" evidence="1">
    <location>
        <begin position="205"/>
        <end position="223"/>
    </location>
</feature>
<feature type="transmembrane region" description="Helical" evidence="1">
    <location>
        <begin position="91"/>
        <end position="112"/>
    </location>
</feature>
<dbReference type="InterPro" id="IPR010640">
    <property type="entry name" value="Low_temperature_requirement_A"/>
</dbReference>
<feature type="transmembrane region" description="Helical" evidence="1">
    <location>
        <begin position="148"/>
        <end position="166"/>
    </location>
</feature>
<feature type="transmembrane region" description="Helical" evidence="1">
    <location>
        <begin position="243"/>
        <end position="261"/>
    </location>
</feature>
<evidence type="ECO:0000313" key="3">
    <source>
        <dbReference type="Proteomes" id="UP000198765"/>
    </source>
</evidence>
<dbReference type="PANTHER" id="PTHR36840">
    <property type="entry name" value="BLL5714 PROTEIN"/>
    <property type="match status" value="1"/>
</dbReference>
<proteinExistence type="predicted"/>
<keyword evidence="1" id="KW-1133">Transmembrane helix</keyword>
<dbReference type="PATRIC" id="fig|299146.4.peg.3575"/>